<name>A0A2U3P0I8_9MYCO</name>
<dbReference type="AlphaFoldDB" id="A0A2U3P0I8"/>
<keyword evidence="4" id="KW-0238">DNA-binding</keyword>
<evidence type="ECO:0000256" key="4">
    <source>
        <dbReference type="ARBA" id="ARBA00023125"/>
    </source>
</evidence>
<dbReference type="CDD" id="cd06171">
    <property type="entry name" value="Sigma70_r4"/>
    <property type="match status" value="1"/>
</dbReference>
<evidence type="ECO:0000259" key="6">
    <source>
        <dbReference type="Pfam" id="PF08281"/>
    </source>
</evidence>
<organism evidence="7 8">
    <name type="scientific">Mycobacterium rhizamassiliense</name>
    <dbReference type="NCBI Taxonomy" id="1841860"/>
    <lineage>
        <taxon>Bacteria</taxon>
        <taxon>Bacillati</taxon>
        <taxon>Actinomycetota</taxon>
        <taxon>Actinomycetes</taxon>
        <taxon>Mycobacteriales</taxon>
        <taxon>Mycobacteriaceae</taxon>
        <taxon>Mycobacterium</taxon>
    </lineage>
</organism>
<evidence type="ECO:0000313" key="7">
    <source>
        <dbReference type="EMBL" id="SPM37254.1"/>
    </source>
</evidence>
<feature type="domain" description="RNA polymerase sigma factor 70 region 4 type 2" evidence="6">
    <location>
        <begin position="84"/>
        <end position="130"/>
    </location>
</feature>
<evidence type="ECO:0000313" key="8">
    <source>
        <dbReference type="Proteomes" id="UP000240988"/>
    </source>
</evidence>
<dbReference type="STRING" id="1841860.GCA_900157375_05100"/>
<evidence type="ECO:0000256" key="3">
    <source>
        <dbReference type="ARBA" id="ARBA00023082"/>
    </source>
</evidence>
<reference evidence="7 8" key="1">
    <citation type="submission" date="2017-01" db="EMBL/GenBank/DDBJ databases">
        <authorList>
            <consortium name="Urmite Genomes"/>
        </authorList>
    </citation>
    <scope>NUCLEOTIDE SEQUENCE [LARGE SCALE GENOMIC DNA]</scope>
    <source>
        <strain evidence="7 8">AB57</strain>
    </source>
</reference>
<dbReference type="Proteomes" id="UP000240988">
    <property type="component" value="Unassembled WGS sequence"/>
</dbReference>
<dbReference type="GO" id="GO:0000428">
    <property type="term" value="C:DNA-directed RNA polymerase complex"/>
    <property type="evidence" value="ECO:0007669"/>
    <property type="project" value="UniProtKB-KW"/>
</dbReference>
<dbReference type="InterPro" id="IPR036388">
    <property type="entry name" value="WH-like_DNA-bd_sf"/>
</dbReference>
<evidence type="ECO:0000256" key="2">
    <source>
        <dbReference type="ARBA" id="ARBA00023015"/>
    </source>
</evidence>
<keyword evidence="2" id="KW-0805">Transcription regulation</keyword>
<dbReference type="GO" id="GO:0006352">
    <property type="term" value="P:DNA-templated transcription initiation"/>
    <property type="evidence" value="ECO:0007669"/>
    <property type="project" value="InterPro"/>
</dbReference>
<keyword evidence="7" id="KW-0240">DNA-directed RNA polymerase</keyword>
<dbReference type="InterPro" id="IPR013249">
    <property type="entry name" value="RNA_pol_sigma70_r4_t2"/>
</dbReference>
<evidence type="ECO:0000256" key="5">
    <source>
        <dbReference type="ARBA" id="ARBA00023163"/>
    </source>
</evidence>
<comment type="similarity">
    <text evidence="1">Belongs to the sigma-70 factor family. ECF subfamily.</text>
</comment>
<dbReference type="GO" id="GO:0016987">
    <property type="term" value="F:sigma factor activity"/>
    <property type="evidence" value="ECO:0007669"/>
    <property type="project" value="UniProtKB-KW"/>
</dbReference>
<keyword evidence="3" id="KW-0731">Sigma factor</keyword>
<dbReference type="EMBL" id="FUFA01000005">
    <property type="protein sequence ID" value="SPM37254.1"/>
    <property type="molecule type" value="Genomic_DNA"/>
</dbReference>
<protein>
    <submittedName>
        <fullName evidence="7">DNA-directed RNA polymerase specialized sigma subunit, sigma24 family</fullName>
    </submittedName>
</protein>
<keyword evidence="5" id="KW-0804">Transcription</keyword>
<sequence>MVRAYSGFIARQSQTRTKAWFIRIMRNIWIDDHRRLQRRPNEWLTGDVGDWEWNTRYRQATETRDAVEAQLIGSSVDIDVRIAFRSLSDELRRALYYAYVEGLPYKDIAELESIPLGTVMSRLYRARRQLRQLLAQHGSAACVGQSDDDADVA</sequence>
<dbReference type="NCBIfam" id="TIGR02937">
    <property type="entry name" value="sigma70-ECF"/>
    <property type="match status" value="1"/>
</dbReference>
<dbReference type="InterPro" id="IPR014284">
    <property type="entry name" value="RNA_pol_sigma-70_dom"/>
</dbReference>
<evidence type="ECO:0000256" key="1">
    <source>
        <dbReference type="ARBA" id="ARBA00010641"/>
    </source>
</evidence>
<dbReference type="InterPro" id="IPR013324">
    <property type="entry name" value="RNA_pol_sigma_r3/r4-like"/>
</dbReference>
<dbReference type="SUPFAM" id="SSF88659">
    <property type="entry name" value="Sigma3 and sigma4 domains of RNA polymerase sigma factors"/>
    <property type="match status" value="1"/>
</dbReference>
<dbReference type="Gene3D" id="1.10.10.10">
    <property type="entry name" value="Winged helix-like DNA-binding domain superfamily/Winged helix DNA-binding domain"/>
    <property type="match status" value="1"/>
</dbReference>
<dbReference type="Pfam" id="PF08281">
    <property type="entry name" value="Sigma70_r4_2"/>
    <property type="match status" value="1"/>
</dbReference>
<dbReference type="PANTHER" id="PTHR43133:SF59">
    <property type="entry name" value="ECF RNA POLYMERASE SIGMA FACTOR SIGR"/>
    <property type="match status" value="1"/>
</dbReference>
<dbReference type="InterPro" id="IPR039425">
    <property type="entry name" value="RNA_pol_sigma-70-like"/>
</dbReference>
<accession>A0A2U3P0I8</accession>
<proteinExistence type="inferred from homology"/>
<dbReference type="PANTHER" id="PTHR43133">
    <property type="entry name" value="RNA POLYMERASE ECF-TYPE SIGMA FACTO"/>
    <property type="match status" value="1"/>
</dbReference>
<dbReference type="GO" id="GO:0003677">
    <property type="term" value="F:DNA binding"/>
    <property type="evidence" value="ECO:0007669"/>
    <property type="project" value="UniProtKB-KW"/>
</dbReference>
<gene>
    <name evidence="7" type="ORF">MRAB57_5097</name>
</gene>
<keyword evidence="8" id="KW-1185">Reference proteome</keyword>